<dbReference type="InterPro" id="IPR035971">
    <property type="entry name" value="CBD_sf"/>
</dbReference>
<dbReference type="PANTHER" id="PTHR33353">
    <property type="entry name" value="PUTATIVE (AFU_ORTHOLOGUE AFUA_1G12560)-RELATED"/>
    <property type="match status" value="1"/>
</dbReference>
<accession>A0A5C3QCK4</accession>
<keyword evidence="2 9" id="KW-0732">Signal</keyword>
<dbReference type="STRING" id="1884261.A0A5C3QCK4"/>
<sequence length="307" mass="32867">MKLSGLLVSLALVVQGATAHYFFDVVIYNGQTSSSFQYIRDFTRVTRYNPTKLSSNPSVDIRDNAFIDVGTDARCNQGAFNNAGRTQVLSVTAGSELRVKLGVGATMEHPGPSYVYMSRAPGDNVKAYDGSGDWFKIFQEGVCKQGADFSRDAWCTWGRNWVAATIPKNTPNGEYLVRFEHVGIHRSHVNQPEHYMSCVQVKVTGGGTGAPGPMTRFPGTYKSSDSYANFSVYNGYKTVPWSGPAVWSGSGTGGSSPTTSTPPPTSTGNPGTCAALFGQCGGSGWAGTNCCAQGTCKVSNEWYSQCL</sequence>
<comment type="subcellular location">
    <subcellularLocation>
        <location evidence="7">Secreted</location>
    </subcellularLocation>
</comment>
<evidence type="ECO:0000256" key="8">
    <source>
        <dbReference type="SAM" id="MobiDB-lite"/>
    </source>
</evidence>
<keyword evidence="7" id="KW-0624">Polysaccharide degradation</keyword>
<feature type="signal peptide" evidence="9">
    <location>
        <begin position="1"/>
        <end position="19"/>
    </location>
</feature>
<keyword evidence="1" id="KW-0479">Metal-binding</keyword>
<keyword evidence="7" id="KW-0119">Carbohydrate metabolism</keyword>
<keyword evidence="7" id="KW-0964">Secreted</keyword>
<dbReference type="GO" id="GO:0030248">
    <property type="term" value="F:cellulose binding"/>
    <property type="evidence" value="ECO:0007669"/>
    <property type="project" value="UniProtKB-UniRule"/>
</dbReference>
<dbReference type="CDD" id="cd21175">
    <property type="entry name" value="LPMO_AA9"/>
    <property type="match status" value="1"/>
</dbReference>
<evidence type="ECO:0000313" key="11">
    <source>
        <dbReference type="EMBL" id="TFK98897.1"/>
    </source>
</evidence>
<evidence type="ECO:0000256" key="3">
    <source>
        <dbReference type="ARBA" id="ARBA00023002"/>
    </source>
</evidence>
<keyword evidence="3" id="KW-0560">Oxidoreductase</keyword>
<evidence type="ECO:0000256" key="2">
    <source>
        <dbReference type="ARBA" id="ARBA00022729"/>
    </source>
</evidence>
<feature type="domain" description="CBM1" evidence="10">
    <location>
        <begin position="272"/>
        <end position="307"/>
    </location>
</feature>
<keyword evidence="12" id="KW-1185">Reference proteome</keyword>
<dbReference type="PROSITE" id="PS00562">
    <property type="entry name" value="CBM1_1"/>
    <property type="match status" value="1"/>
</dbReference>
<gene>
    <name evidence="11" type="ORF">BDV98DRAFT_551996</name>
</gene>
<dbReference type="EC" id="1.14.99.56" evidence="7"/>
<keyword evidence="5" id="KW-0503">Monooxygenase</keyword>
<keyword evidence="6 7" id="KW-1015">Disulfide bond</keyword>
<dbReference type="EMBL" id="ML178836">
    <property type="protein sequence ID" value="TFK98897.1"/>
    <property type="molecule type" value="Genomic_DNA"/>
</dbReference>
<evidence type="ECO:0000256" key="5">
    <source>
        <dbReference type="ARBA" id="ARBA00023033"/>
    </source>
</evidence>
<dbReference type="GO" id="GO:0004497">
    <property type="term" value="F:monooxygenase activity"/>
    <property type="evidence" value="ECO:0007669"/>
    <property type="project" value="UniProtKB-KW"/>
</dbReference>
<evidence type="ECO:0000256" key="7">
    <source>
        <dbReference type="RuleBase" id="RU368122"/>
    </source>
</evidence>
<evidence type="ECO:0000313" key="12">
    <source>
        <dbReference type="Proteomes" id="UP000305067"/>
    </source>
</evidence>
<evidence type="ECO:0000259" key="10">
    <source>
        <dbReference type="PROSITE" id="PS51164"/>
    </source>
</evidence>
<name>A0A5C3QCK4_9AGAR</name>
<reference evidence="11 12" key="1">
    <citation type="journal article" date="2019" name="Nat. Ecol. Evol.">
        <title>Megaphylogeny resolves global patterns of mushroom evolution.</title>
        <authorList>
            <person name="Varga T."/>
            <person name="Krizsan K."/>
            <person name="Foldi C."/>
            <person name="Dima B."/>
            <person name="Sanchez-Garcia M."/>
            <person name="Sanchez-Ramirez S."/>
            <person name="Szollosi G.J."/>
            <person name="Szarkandi J.G."/>
            <person name="Papp V."/>
            <person name="Albert L."/>
            <person name="Andreopoulos W."/>
            <person name="Angelini C."/>
            <person name="Antonin V."/>
            <person name="Barry K.W."/>
            <person name="Bougher N.L."/>
            <person name="Buchanan P."/>
            <person name="Buyck B."/>
            <person name="Bense V."/>
            <person name="Catcheside P."/>
            <person name="Chovatia M."/>
            <person name="Cooper J."/>
            <person name="Damon W."/>
            <person name="Desjardin D."/>
            <person name="Finy P."/>
            <person name="Geml J."/>
            <person name="Haridas S."/>
            <person name="Hughes K."/>
            <person name="Justo A."/>
            <person name="Karasinski D."/>
            <person name="Kautmanova I."/>
            <person name="Kiss B."/>
            <person name="Kocsube S."/>
            <person name="Kotiranta H."/>
            <person name="LaButti K.M."/>
            <person name="Lechner B.E."/>
            <person name="Liimatainen K."/>
            <person name="Lipzen A."/>
            <person name="Lukacs Z."/>
            <person name="Mihaltcheva S."/>
            <person name="Morgado L.N."/>
            <person name="Niskanen T."/>
            <person name="Noordeloos M.E."/>
            <person name="Ohm R.A."/>
            <person name="Ortiz-Santana B."/>
            <person name="Ovrebo C."/>
            <person name="Racz N."/>
            <person name="Riley R."/>
            <person name="Savchenko A."/>
            <person name="Shiryaev A."/>
            <person name="Soop K."/>
            <person name="Spirin V."/>
            <person name="Szebenyi C."/>
            <person name="Tomsovsky M."/>
            <person name="Tulloss R.E."/>
            <person name="Uehling J."/>
            <person name="Grigoriev I.V."/>
            <person name="Vagvolgyi C."/>
            <person name="Papp T."/>
            <person name="Martin F.M."/>
            <person name="Miettinen O."/>
            <person name="Hibbett D.S."/>
            <person name="Nagy L.G."/>
        </authorList>
    </citation>
    <scope>NUCLEOTIDE SEQUENCE [LARGE SCALE GENOMIC DNA]</scope>
    <source>
        <strain evidence="11 12">CBS 309.79</strain>
    </source>
</reference>
<evidence type="ECO:0000256" key="1">
    <source>
        <dbReference type="ARBA" id="ARBA00022723"/>
    </source>
</evidence>
<dbReference type="GO" id="GO:0008810">
    <property type="term" value="F:cellulase activity"/>
    <property type="evidence" value="ECO:0007669"/>
    <property type="project" value="UniProtKB-UniRule"/>
</dbReference>
<feature type="chain" id="PRO_5023050620" description="AA9 family lytic polysaccharide monooxygenase" evidence="9">
    <location>
        <begin position="20"/>
        <end position="307"/>
    </location>
</feature>
<dbReference type="GO" id="GO:0005576">
    <property type="term" value="C:extracellular region"/>
    <property type="evidence" value="ECO:0007669"/>
    <property type="project" value="UniProtKB-SubCell"/>
</dbReference>
<evidence type="ECO:0000256" key="9">
    <source>
        <dbReference type="SAM" id="SignalP"/>
    </source>
</evidence>
<dbReference type="InterPro" id="IPR005103">
    <property type="entry name" value="AA9_LPMO"/>
</dbReference>
<dbReference type="InterPro" id="IPR000254">
    <property type="entry name" value="CBD"/>
</dbReference>
<dbReference type="GO" id="GO:0030245">
    <property type="term" value="P:cellulose catabolic process"/>
    <property type="evidence" value="ECO:0007669"/>
    <property type="project" value="UniProtKB-UniRule"/>
</dbReference>
<dbReference type="InterPro" id="IPR049892">
    <property type="entry name" value="AA9"/>
</dbReference>
<dbReference type="SUPFAM" id="SSF57180">
    <property type="entry name" value="Cellulose-binding domain"/>
    <property type="match status" value="1"/>
</dbReference>
<dbReference type="PANTHER" id="PTHR33353:SF2">
    <property type="entry name" value="ENDO-BETA-1,4-GLUCANASE D"/>
    <property type="match status" value="1"/>
</dbReference>
<comment type="function">
    <text evidence="7">Lytic polysaccharide monooxygenase (LMPO) that depolymerizes crystalline and amorphous polysaccharides via the oxidation of scissile alpha- or beta-(1-4)-glycosidic bonds, yielding C1 and/or C4 oxidation products. Catalysis by LPMOs requires the reduction of the active-site copper from Cu(II) to Cu(I) by a reducing agent and H(2)O(2) or O(2) as a cosubstrate.</text>
</comment>
<dbReference type="Proteomes" id="UP000305067">
    <property type="component" value="Unassembled WGS sequence"/>
</dbReference>
<dbReference type="Pfam" id="PF00734">
    <property type="entry name" value="CBM_1"/>
    <property type="match status" value="1"/>
</dbReference>
<proteinExistence type="predicted"/>
<protein>
    <recommendedName>
        <fullName evidence="7">AA9 family lytic polysaccharide monooxygenase</fullName>
        <ecNumber evidence="7">1.14.99.56</ecNumber>
    </recommendedName>
    <alternativeName>
        <fullName evidence="7">Endo-beta-1,4-glucanase</fullName>
    </alternativeName>
    <alternativeName>
        <fullName evidence="7">Glycosyl hydrolase 61 family protein</fullName>
    </alternativeName>
</protein>
<keyword evidence="4" id="KW-0186">Copper</keyword>
<comment type="domain">
    <text evidence="7">Has a modular structure: an endo-beta-1,4-glucanase catalytic module at the N-terminus, a linker rich in serines and threonines, and a C-terminal carbohydrate-binding module (CBM).</text>
</comment>
<dbReference type="Gene3D" id="2.70.50.70">
    <property type="match status" value="1"/>
</dbReference>
<keyword evidence="7" id="KW-0136">Cellulose degradation</keyword>
<dbReference type="GO" id="GO:0046872">
    <property type="term" value="F:metal ion binding"/>
    <property type="evidence" value="ECO:0007669"/>
    <property type="project" value="UniProtKB-KW"/>
</dbReference>
<feature type="region of interest" description="Disordered" evidence="8">
    <location>
        <begin position="248"/>
        <end position="268"/>
    </location>
</feature>
<organism evidence="11 12">
    <name type="scientific">Pterulicium gracile</name>
    <dbReference type="NCBI Taxonomy" id="1884261"/>
    <lineage>
        <taxon>Eukaryota</taxon>
        <taxon>Fungi</taxon>
        <taxon>Dikarya</taxon>
        <taxon>Basidiomycota</taxon>
        <taxon>Agaricomycotina</taxon>
        <taxon>Agaricomycetes</taxon>
        <taxon>Agaricomycetidae</taxon>
        <taxon>Agaricales</taxon>
        <taxon>Pleurotineae</taxon>
        <taxon>Pterulaceae</taxon>
        <taxon>Pterulicium</taxon>
    </lineage>
</organism>
<comment type="catalytic activity">
    <reaction evidence="7">
        <text>[(1-&gt;4)-beta-D-glucosyl]n+m + reduced acceptor + O2 = 4-dehydro-beta-D-glucosyl-[(1-&gt;4)-beta-D-glucosyl]n-1 + [(1-&gt;4)-beta-D-glucosyl]m + acceptor + H2O.</text>
        <dbReference type="EC" id="1.14.99.56"/>
    </reaction>
</comment>
<dbReference type="AlphaFoldDB" id="A0A5C3QCK4"/>
<evidence type="ECO:0000256" key="4">
    <source>
        <dbReference type="ARBA" id="ARBA00023008"/>
    </source>
</evidence>
<evidence type="ECO:0000256" key="6">
    <source>
        <dbReference type="ARBA" id="ARBA00023157"/>
    </source>
</evidence>
<dbReference type="SMART" id="SM00236">
    <property type="entry name" value="fCBD"/>
    <property type="match status" value="1"/>
</dbReference>
<dbReference type="OrthoDB" id="2586582at2759"/>
<dbReference type="PROSITE" id="PS51164">
    <property type="entry name" value="CBM1_2"/>
    <property type="match status" value="1"/>
</dbReference>
<dbReference type="Pfam" id="PF03443">
    <property type="entry name" value="AA9"/>
    <property type="match status" value="1"/>
</dbReference>